<dbReference type="PANTHER" id="PTHR11786">
    <property type="entry name" value="N-HYDROXYARYLAMINE O-ACETYLTRANSFERASE"/>
    <property type="match status" value="1"/>
</dbReference>
<dbReference type="Pfam" id="PF00797">
    <property type="entry name" value="Acetyltransf_2"/>
    <property type="match status" value="1"/>
</dbReference>
<evidence type="ECO:0000256" key="2">
    <source>
        <dbReference type="RuleBase" id="RU003452"/>
    </source>
</evidence>
<comment type="similarity">
    <text evidence="1 2">Belongs to the arylamine N-acetyltransferase family.</text>
</comment>
<dbReference type="GO" id="GO:0016407">
    <property type="term" value="F:acetyltransferase activity"/>
    <property type="evidence" value="ECO:0007669"/>
    <property type="project" value="InterPro"/>
</dbReference>
<dbReference type="EMBL" id="CP029193">
    <property type="protein sequence ID" value="QES29884.1"/>
    <property type="molecule type" value="Genomic_DNA"/>
</dbReference>
<keyword evidence="4" id="KW-1185">Reference proteome</keyword>
<evidence type="ECO:0000313" key="3">
    <source>
        <dbReference type="EMBL" id="QES29884.1"/>
    </source>
</evidence>
<dbReference type="RefSeq" id="WP_150173002.1">
    <property type="nucleotide sequence ID" value="NZ_CP029193.1"/>
</dbReference>
<dbReference type="Gene3D" id="3.30.2140.10">
    <property type="entry name" value="Arylamine N-acetyltransferase"/>
    <property type="match status" value="1"/>
</dbReference>
<keyword evidence="3" id="KW-0808">Transferase</keyword>
<dbReference type="SUPFAM" id="SSF54001">
    <property type="entry name" value="Cysteine proteinases"/>
    <property type="match status" value="1"/>
</dbReference>
<sequence length="276" mass="31038">MTWNGEELDIDAYLARLGHTGKTEPDLETLRTLHREHVAAIPFENLDMMLGRPVPLDLPALQDKLLRRRRGGYCYEQNLLFAAALERIGFDVAGLGARVRAGATSTRAVSHMLLKVEVDGEAWHCDTGFGADGLLEPIPLQGGVEMQQGEWRFSLHEEDADDGVMVLRTWRPGDGWFDLYAYTQERRLPVDYVVMNHYTSTHPRSSFIRRPVLQKAGSEVRRRLVGDLLTLTRPDGTADERSVPVGELMDVLDREFGIELDAEDSAELIRVHYAGA</sequence>
<proteinExistence type="inferred from homology"/>
<protein>
    <submittedName>
        <fullName evidence="3">Acetyltransferase</fullName>
    </submittedName>
</protein>
<evidence type="ECO:0000313" key="4">
    <source>
        <dbReference type="Proteomes" id="UP000323046"/>
    </source>
</evidence>
<dbReference type="InterPro" id="IPR001447">
    <property type="entry name" value="Arylamine_N-AcTrfase"/>
</dbReference>
<dbReference type="InterPro" id="IPR038765">
    <property type="entry name" value="Papain-like_cys_pep_sf"/>
</dbReference>
<dbReference type="OrthoDB" id="7181050at2"/>
<reference evidence="3 4" key="1">
    <citation type="submission" date="2018-05" db="EMBL/GenBank/DDBJ databases">
        <title>Streptomyces venezuelae.</title>
        <authorList>
            <person name="Kim W."/>
            <person name="Lee N."/>
            <person name="Cho B.-K."/>
        </authorList>
    </citation>
    <scope>NUCLEOTIDE SEQUENCE [LARGE SCALE GENOMIC DNA]</scope>
    <source>
        <strain evidence="3 4">ATCC 14583</strain>
    </source>
</reference>
<organism evidence="3 4">
    <name type="scientific">Streptomyces venezuelae</name>
    <dbReference type="NCBI Taxonomy" id="54571"/>
    <lineage>
        <taxon>Bacteria</taxon>
        <taxon>Bacillati</taxon>
        <taxon>Actinomycetota</taxon>
        <taxon>Actinomycetes</taxon>
        <taxon>Kitasatosporales</taxon>
        <taxon>Streptomycetaceae</taxon>
        <taxon>Streptomyces</taxon>
    </lineage>
</organism>
<dbReference type="PRINTS" id="PR01543">
    <property type="entry name" value="ANATRNSFRASE"/>
</dbReference>
<dbReference type="Proteomes" id="UP000323046">
    <property type="component" value="Chromosome"/>
</dbReference>
<dbReference type="PANTHER" id="PTHR11786:SF0">
    <property type="entry name" value="ARYLAMINE N-ACETYLTRANSFERASE 4-RELATED"/>
    <property type="match status" value="1"/>
</dbReference>
<dbReference type="Gene3D" id="2.40.128.150">
    <property type="entry name" value="Cysteine proteinases"/>
    <property type="match status" value="1"/>
</dbReference>
<evidence type="ECO:0000256" key="1">
    <source>
        <dbReference type="ARBA" id="ARBA00006547"/>
    </source>
</evidence>
<dbReference type="AlphaFoldDB" id="A0A5P2BHI7"/>
<gene>
    <name evidence="3" type="ORF">DEJ47_28650</name>
</gene>
<name>A0A5P2BHI7_STRVZ</name>
<accession>A0A5P2BHI7</accession>